<organism evidence="4 5">
    <name type="scientific">Candidatus Desulfacyla euxinica</name>
    <dbReference type="NCBI Taxonomy" id="2841693"/>
    <lineage>
        <taxon>Bacteria</taxon>
        <taxon>Deltaproteobacteria</taxon>
        <taxon>Candidatus Desulfacyla</taxon>
    </lineage>
</organism>
<evidence type="ECO:0000256" key="1">
    <source>
        <dbReference type="SAM" id="MobiDB-lite"/>
    </source>
</evidence>
<evidence type="ECO:0000313" key="4">
    <source>
        <dbReference type="EMBL" id="MBC8176350.1"/>
    </source>
</evidence>
<dbReference type="Gene3D" id="2.60.40.3500">
    <property type="match status" value="1"/>
</dbReference>
<dbReference type="EMBL" id="JACNJD010000128">
    <property type="protein sequence ID" value="MBC8176350.1"/>
    <property type="molecule type" value="Genomic_DNA"/>
</dbReference>
<dbReference type="Proteomes" id="UP000650524">
    <property type="component" value="Unassembled WGS sequence"/>
</dbReference>
<feature type="compositionally biased region" description="Polar residues" evidence="1">
    <location>
        <begin position="43"/>
        <end position="54"/>
    </location>
</feature>
<comment type="caution">
    <text evidence="4">The sequence shown here is derived from an EMBL/GenBank/DDBJ whole genome shotgun (WGS) entry which is preliminary data.</text>
</comment>
<feature type="domain" description="AMIN" evidence="3">
    <location>
        <begin position="206"/>
        <end position="285"/>
    </location>
</feature>
<proteinExistence type="predicted"/>
<sequence length="303" mass="33300">MPERKAVEPAPGSSSDTVAREAPAKGYSKLPSESIASPAGAAFQQNQSSPTQIGKQPVKEVERGGPIATREDVDSKLSPGQKVGVQEITSGPDVTAKAEKGISQEVDKEPLQADAETGKRLFIRVQACNVREEPSTASRVKFRLEMGDPVNMTGKRGRWVAVKLDDGRFGWVYHTLLTDSIVLQKAAPRATKKIKAIRPEIADKDIAKIIFELNGPFPPQTMIVEGEKPRVVCDFFDAGLAADIGKSIEVDSGIVEKIRTGIHKSPKFKVRVVLDLVPRRNYEVDQFFFEKENYYVLVVKAKE</sequence>
<reference evidence="4 5" key="1">
    <citation type="submission" date="2020-08" db="EMBL/GenBank/DDBJ databases">
        <title>Bridging the membrane lipid divide: bacteria of the FCB group superphylum have the potential to synthesize archaeal ether lipids.</title>
        <authorList>
            <person name="Villanueva L."/>
            <person name="Von Meijenfeldt F.A.B."/>
            <person name="Westbye A.B."/>
            <person name="Yadav S."/>
            <person name="Hopmans E.C."/>
            <person name="Dutilh B.E."/>
            <person name="Sinninghe Damste J.S."/>
        </authorList>
    </citation>
    <scope>NUCLEOTIDE SEQUENCE [LARGE SCALE GENOMIC DNA]</scope>
    <source>
        <strain evidence="4">NIOZ-UU27</strain>
    </source>
</reference>
<dbReference type="InterPro" id="IPR021731">
    <property type="entry name" value="AMIN_dom"/>
</dbReference>
<gene>
    <name evidence="4" type="ORF">H8E19_03020</name>
</gene>
<feature type="domain" description="SH3b" evidence="2">
    <location>
        <begin position="129"/>
        <end position="175"/>
    </location>
</feature>
<feature type="region of interest" description="Disordered" evidence="1">
    <location>
        <begin position="1"/>
        <end position="103"/>
    </location>
</feature>
<evidence type="ECO:0000259" key="2">
    <source>
        <dbReference type="Pfam" id="PF08239"/>
    </source>
</evidence>
<dbReference type="AlphaFoldDB" id="A0A8J6MXG0"/>
<dbReference type="InterPro" id="IPR003646">
    <property type="entry name" value="SH3-like_bac-type"/>
</dbReference>
<accession>A0A8J6MXG0</accession>
<dbReference type="Pfam" id="PF08239">
    <property type="entry name" value="SH3_3"/>
    <property type="match status" value="1"/>
</dbReference>
<dbReference type="Gene3D" id="2.30.30.40">
    <property type="entry name" value="SH3 Domains"/>
    <property type="match status" value="1"/>
</dbReference>
<feature type="compositionally biased region" description="Basic and acidic residues" evidence="1">
    <location>
        <begin position="57"/>
        <end position="75"/>
    </location>
</feature>
<evidence type="ECO:0000259" key="3">
    <source>
        <dbReference type="Pfam" id="PF11741"/>
    </source>
</evidence>
<protein>
    <submittedName>
        <fullName evidence="4">SH3 domain-containing protein</fullName>
    </submittedName>
</protein>
<evidence type="ECO:0000313" key="5">
    <source>
        <dbReference type="Proteomes" id="UP000650524"/>
    </source>
</evidence>
<name>A0A8J6MXG0_9DELT</name>
<dbReference type="Pfam" id="PF11741">
    <property type="entry name" value="AMIN"/>
    <property type="match status" value="1"/>
</dbReference>